<dbReference type="AlphaFoldDB" id="A0A507BTI9"/>
<keyword evidence="4" id="KW-1185">Reference proteome</keyword>
<feature type="domain" description="PH" evidence="2">
    <location>
        <begin position="110"/>
        <end position="205"/>
    </location>
</feature>
<feature type="region of interest" description="Disordered" evidence="1">
    <location>
        <begin position="345"/>
        <end position="371"/>
    </location>
</feature>
<evidence type="ECO:0000259" key="2">
    <source>
        <dbReference type="PROSITE" id="PS50003"/>
    </source>
</evidence>
<sequence length="620" mass="67804">QQRLTQTLKPGNPMETRVSPIEPPKRRSTLKSPATDYGENKEYIAYPFSDTDDSGDEFGNKTPDGRTNDAGDFQTSSPTLSESNLYDGAESDGDEAEYQGPGLDALVLETTLKNGYLKKKGEKRKRWKKRWFVLRGNKLAYYKNDKEYVLLSIIDLADVHAIAEVTLKKRSNVFGLVTRQRSYFMQAPSKEACQEWLTVLRNRHAKIQHSPVTIQVLNTPTSRPRQLQQSSPSSNELLLYGLSTSGNEFSLPPIMTADSLPLMAMSVTSATHDSYGENDPRIHSSTTQSSQIPFQSQQSAQYLGVPADGDTMSLPDSTVTSESQLTIISTPSIALVQSTSAISPQQIMHSQTASPTPSSHSNNPVPIHSLLSTGATSQPIKSILIRPPVLPRVIDSTVSGTSLASDVFESNIAIMNTQYANSPTQPSPAITATSVSATSLPPYNSSSNSPSSTPSGEASPTSASASPRLSRRGTGNYSSHGMSSSDEEDYMDDGTTGAGGKKAEEVFSDSALYSGYLYKLSGRARKIWKKRWFVLRHGKIAVYKDDKEYVPTKLIPLSKVLDVLEIDAQSKHHRHCFKIVLPKRTMVVCATSKEAVDGWVEALNDAHRKVLTAETAESER</sequence>
<evidence type="ECO:0000313" key="4">
    <source>
        <dbReference type="Proteomes" id="UP000317494"/>
    </source>
</evidence>
<feature type="domain" description="PH" evidence="2">
    <location>
        <begin position="510"/>
        <end position="608"/>
    </location>
</feature>
<feature type="compositionally biased region" description="Polar residues" evidence="1">
    <location>
        <begin position="73"/>
        <end position="84"/>
    </location>
</feature>
<dbReference type="Gene3D" id="2.30.29.30">
    <property type="entry name" value="Pleckstrin-homology domain (PH domain)/Phosphotyrosine-binding domain (PTB)"/>
    <property type="match status" value="2"/>
</dbReference>
<reference evidence="3 4" key="1">
    <citation type="journal article" date="2019" name="Sci. Rep.">
        <title>Comparative genomics of chytrid fungi reveal insights into the obligate biotrophic and pathogenic lifestyle of Synchytrium endobioticum.</title>
        <authorList>
            <person name="van de Vossenberg B.T.L.H."/>
            <person name="Warris S."/>
            <person name="Nguyen H.D.T."/>
            <person name="van Gent-Pelzer M.P.E."/>
            <person name="Joly D.L."/>
            <person name="van de Geest H.C."/>
            <person name="Bonants P.J.M."/>
            <person name="Smith D.S."/>
            <person name="Levesque C.A."/>
            <person name="van der Lee T.A.J."/>
        </authorList>
    </citation>
    <scope>NUCLEOTIDE SEQUENCE [LARGE SCALE GENOMIC DNA]</scope>
    <source>
        <strain evidence="3 4">MB42</strain>
    </source>
</reference>
<gene>
    <name evidence="3" type="ORF">SeMB42_g07566</name>
</gene>
<dbReference type="FunFam" id="2.30.29.30:FF:000286">
    <property type="entry name" value="PH-protein kinase domain containing protein"/>
    <property type="match status" value="2"/>
</dbReference>
<dbReference type="STRING" id="286115.A0A507BTI9"/>
<dbReference type="PANTHER" id="PTHR14336">
    <property type="entry name" value="TANDEM PH DOMAIN CONTAINING PROTEIN"/>
    <property type="match status" value="1"/>
</dbReference>
<dbReference type="SUPFAM" id="SSF50729">
    <property type="entry name" value="PH domain-like"/>
    <property type="match status" value="2"/>
</dbReference>
<organism evidence="3 4">
    <name type="scientific">Synchytrium endobioticum</name>
    <dbReference type="NCBI Taxonomy" id="286115"/>
    <lineage>
        <taxon>Eukaryota</taxon>
        <taxon>Fungi</taxon>
        <taxon>Fungi incertae sedis</taxon>
        <taxon>Chytridiomycota</taxon>
        <taxon>Chytridiomycota incertae sedis</taxon>
        <taxon>Chytridiomycetes</taxon>
        <taxon>Synchytriales</taxon>
        <taxon>Synchytriaceae</taxon>
        <taxon>Synchytrium</taxon>
    </lineage>
</organism>
<dbReference type="InterPro" id="IPR001849">
    <property type="entry name" value="PH_domain"/>
</dbReference>
<feature type="compositionally biased region" description="Low complexity" evidence="1">
    <location>
        <begin position="284"/>
        <end position="299"/>
    </location>
</feature>
<dbReference type="InterPro" id="IPR011993">
    <property type="entry name" value="PH-like_dom_sf"/>
</dbReference>
<feature type="non-terminal residue" evidence="3">
    <location>
        <position position="1"/>
    </location>
</feature>
<dbReference type="Pfam" id="PF00169">
    <property type="entry name" value="PH"/>
    <property type="match status" value="2"/>
</dbReference>
<dbReference type="PANTHER" id="PTHR14336:SF8">
    <property type="entry name" value="PROTEIN OPY1"/>
    <property type="match status" value="1"/>
</dbReference>
<evidence type="ECO:0000256" key="1">
    <source>
        <dbReference type="SAM" id="MobiDB-lite"/>
    </source>
</evidence>
<accession>A0A507BTI9</accession>
<evidence type="ECO:0000313" key="3">
    <source>
        <dbReference type="EMBL" id="TPX32860.1"/>
    </source>
</evidence>
<dbReference type="Proteomes" id="UP000317494">
    <property type="component" value="Unassembled WGS sequence"/>
</dbReference>
<dbReference type="SMART" id="SM00233">
    <property type="entry name" value="PH"/>
    <property type="match status" value="2"/>
</dbReference>
<dbReference type="EMBL" id="QEAN01000558">
    <property type="protein sequence ID" value="TPX32860.1"/>
    <property type="molecule type" value="Genomic_DNA"/>
</dbReference>
<dbReference type="InterPro" id="IPR051707">
    <property type="entry name" value="PI-Interact_SigTrans_Reg"/>
</dbReference>
<name>A0A507BTI9_9FUNG</name>
<feature type="compositionally biased region" description="Low complexity" evidence="1">
    <location>
        <begin position="440"/>
        <end position="468"/>
    </location>
</feature>
<feature type="region of interest" description="Disordered" evidence="1">
    <location>
        <begin position="271"/>
        <end position="299"/>
    </location>
</feature>
<feature type="region of interest" description="Disordered" evidence="1">
    <location>
        <begin position="1"/>
        <end position="98"/>
    </location>
</feature>
<dbReference type="VEuPathDB" id="FungiDB:SeMB42_g07566"/>
<comment type="caution">
    <text evidence="3">The sequence shown here is derived from an EMBL/GenBank/DDBJ whole genome shotgun (WGS) entry which is preliminary data.</text>
</comment>
<feature type="region of interest" description="Disordered" evidence="1">
    <location>
        <begin position="440"/>
        <end position="499"/>
    </location>
</feature>
<dbReference type="PROSITE" id="PS50003">
    <property type="entry name" value="PH_DOMAIN"/>
    <property type="match status" value="2"/>
</dbReference>
<protein>
    <recommendedName>
        <fullName evidence="2">PH domain-containing protein</fullName>
    </recommendedName>
</protein>
<proteinExistence type="predicted"/>